<dbReference type="Gene3D" id="3.40.50.11090">
    <property type="match status" value="1"/>
</dbReference>
<evidence type="ECO:0008006" key="2">
    <source>
        <dbReference type="Google" id="ProtNLM"/>
    </source>
</evidence>
<organism evidence="1">
    <name type="scientific">marine metagenome</name>
    <dbReference type="NCBI Taxonomy" id="408172"/>
    <lineage>
        <taxon>unclassified sequences</taxon>
        <taxon>metagenomes</taxon>
        <taxon>ecological metagenomes</taxon>
    </lineage>
</organism>
<gene>
    <name evidence="1" type="ORF">METZ01_LOCUS241358</name>
</gene>
<name>A0A382HM91_9ZZZZ</name>
<sequence length="78" mass="8891">MRITFILPTISLSGGVKVIFQYANCLTARGHQVRVVYPLIPLRWGAPWHDVSATYHQSMQVLGNIRKGEHISWFDLKA</sequence>
<proteinExistence type="predicted"/>
<feature type="non-terminal residue" evidence="1">
    <location>
        <position position="78"/>
    </location>
</feature>
<dbReference type="SUPFAM" id="SSF53756">
    <property type="entry name" value="UDP-Glycosyltransferase/glycogen phosphorylase"/>
    <property type="match status" value="1"/>
</dbReference>
<evidence type="ECO:0000313" key="1">
    <source>
        <dbReference type="EMBL" id="SVB88504.1"/>
    </source>
</evidence>
<accession>A0A382HM91</accession>
<reference evidence="1" key="1">
    <citation type="submission" date="2018-05" db="EMBL/GenBank/DDBJ databases">
        <authorList>
            <person name="Lanie J.A."/>
            <person name="Ng W.-L."/>
            <person name="Kazmierczak K.M."/>
            <person name="Andrzejewski T.M."/>
            <person name="Davidsen T.M."/>
            <person name="Wayne K.J."/>
            <person name="Tettelin H."/>
            <person name="Glass J.I."/>
            <person name="Rusch D."/>
            <person name="Podicherti R."/>
            <person name="Tsui H.-C.T."/>
            <person name="Winkler M.E."/>
        </authorList>
    </citation>
    <scope>NUCLEOTIDE SEQUENCE</scope>
</reference>
<dbReference type="AlphaFoldDB" id="A0A382HM91"/>
<protein>
    <recommendedName>
        <fullName evidence="2">Glycosyltransferase subfamily 4-like N-terminal domain-containing protein</fullName>
    </recommendedName>
</protein>
<dbReference type="EMBL" id="UINC01062162">
    <property type="protein sequence ID" value="SVB88504.1"/>
    <property type="molecule type" value="Genomic_DNA"/>
</dbReference>